<dbReference type="eggNOG" id="ENOG502SVBR">
    <property type="taxonomic scope" value="Eukaryota"/>
</dbReference>
<reference evidence="2 3" key="1">
    <citation type="journal article" date="2010" name="Plant Cell">
        <title>The Chlorella variabilis NC64A genome reveals adaptation to photosymbiosis, coevolution with viruses, and cryptic sex.</title>
        <authorList>
            <person name="Blanc G."/>
            <person name="Duncan G."/>
            <person name="Agarkova I."/>
            <person name="Borodovsky M."/>
            <person name="Gurnon J."/>
            <person name="Kuo A."/>
            <person name="Lindquist E."/>
            <person name="Lucas S."/>
            <person name="Pangilinan J."/>
            <person name="Polle J."/>
            <person name="Salamov A."/>
            <person name="Terry A."/>
            <person name="Yamada T."/>
            <person name="Dunigan D.D."/>
            <person name="Grigoriev I.V."/>
            <person name="Claverie J.M."/>
            <person name="Van Etten J.L."/>
        </authorList>
    </citation>
    <scope>NUCLEOTIDE SEQUENCE [LARGE SCALE GENOMIC DNA]</scope>
    <source>
        <strain evidence="2 3">NC64A</strain>
    </source>
</reference>
<proteinExistence type="predicted"/>
<dbReference type="OrthoDB" id="498505at2759"/>
<dbReference type="Proteomes" id="UP000008141">
    <property type="component" value="Unassembled WGS sequence"/>
</dbReference>
<accession>E1ZHR2</accession>
<feature type="region of interest" description="Disordered" evidence="1">
    <location>
        <begin position="1"/>
        <end position="20"/>
    </location>
</feature>
<organism evidence="3">
    <name type="scientific">Chlorella variabilis</name>
    <name type="common">Green alga</name>
    <dbReference type="NCBI Taxonomy" id="554065"/>
    <lineage>
        <taxon>Eukaryota</taxon>
        <taxon>Viridiplantae</taxon>
        <taxon>Chlorophyta</taxon>
        <taxon>core chlorophytes</taxon>
        <taxon>Trebouxiophyceae</taxon>
        <taxon>Chlorellales</taxon>
        <taxon>Chlorellaceae</taxon>
        <taxon>Chlorella clade</taxon>
        <taxon>Chlorella</taxon>
    </lineage>
</organism>
<dbReference type="GeneID" id="17353908"/>
<dbReference type="InParanoid" id="E1ZHR2"/>
<gene>
    <name evidence="2" type="ORF">CHLNCDRAFT_135215</name>
</gene>
<name>E1ZHR2_CHLVA</name>
<dbReference type="KEGG" id="cvr:CHLNCDRAFT_135215"/>
<dbReference type="RefSeq" id="XP_005846752.1">
    <property type="nucleotide sequence ID" value="XM_005846690.1"/>
</dbReference>
<dbReference type="AlphaFoldDB" id="E1ZHR2"/>
<protein>
    <submittedName>
        <fullName evidence="2">Expressed protein</fullName>
    </submittedName>
</protein>
<sequence length="271" mass="29735">MVLRLPGSRRQQRRHGGGGGCWAPAPRQLVAAASAQQEDVEGGFCMPAYVTCDNKRSKCFTVLDIEIGDYPGTLSLLRVISWTLNGLDIVAQNAVVRTSEDGIAHNTFWLTNRAGQKLQDAAAELLAERVRDFVTYCSPDENAARKTEFCAGPIHISNSQHEEYTVLTVLEPQPTPGGMNTCILQGVVQGGICDDEPVGSEQLDERRLDEGTCLLAEEAEGRTFTFWLRDSQGRKLDYGGMTALVYTLSSVLGYRSHPTVPPDQEMLMNAR</sequence>
<keyword evidence="3" id="KW-1185">Reference proteome</keyword>
<evidence type="ECO:0000256" key="1">
    <source>
        <dbReference type="SAM" id="MobiDB-lite"/>
    </source>
</evidence>
<evidence type="ECO:0000313" key="3">
    <source>
        <dbReference type="Proteomes" id="UP000008141"/>
    </source>
</evidence>
<evidence type="ECO:0000313" key="2">
    <source>
        <dbReference type="EMBL" id="EFN54650.1"/>
    </source>
</evidence>
<dbReference type="EMBL" id="GL433847">
    <property type="protein sequence ID" value="EFN54650.1"/>
    <property type="molecule type" value="Genomic_DNA"/>
</dbReference>
<dbReference type="OMA" id="LWVTDFR"/>
<dbReference type="STRING" id="554065.E1ZHR2"/>